<reference evidence="3 4" key="1">
    <citation type="submission" date="2023-08" db="EMBL/GenBank/DDBJ databases">
        <title>Black Yeasts Isolated from many extreme environments.</title>
        <authorList>
            <person name="Coleine C."/>
            <person name="Stajich J.E."/>
            <person name="Selbmann L."/>
        </authorList>
    </citation>
    <scope>NUCLEOTIDE SEQUENCE [LARGE SCALE GENOMIC DNA]</scope>
    <source>
        <strain evidence="3 4">CCFEE 6328</strain>
    </source>
</reference>
<proteinExistence type="predicted"/>
<feature type="region of interest" description="Disordered" evidence="1">
    <location>
        <begin position="430"/>
        <end position="470"/>
    </location>
</feature>
<evidence type="ECO:0000313" key="3">
    <source>
        <dbReference type="EMBL" id="KAK5065955.1"/>
    </source>
</evidence>
<protein>
    <recommendedName>
        <fullName evidence="2">F-box domain-containing protein</fullName>
    </recommendedName>
</protein>
<dbReference type="SUPFAM" id="SSF81383">
    <property type="entry name" value="F-box domain"/>
    <property type="match status" value="1"/>
</dbReference>
<dbReference type="Pfam" id="PF00646">
    <property type="entry name" value="F-box"/>
    <property type="match status" value="1"/>
</dbReference>
<sequence>MEKAPDEILLKTFRRLDFKSVANVRLVNKRMAEVGAEALVKKVRFHCSQDSLQRLKNLATHNVFRKYVESVVFEGNILANIGCIHTYTSHYDLEHHSQDRPQPPPRTATAREKRLFERNLSKFQREIEDKYEKYRTFYDKQQNLITSNAYVDFIDGSIACFPKLTKLQLSTVGRCKHVLSERFLETFSIDCAMPIENDTKHTKEQLKHLLFPQDRPVTSIRELAVHVLSPKFFSDFMPRNMICEAFRNLRVVDISFRLERDDRFDFTIMSADRCYGDLRKGYLRDALGAASALEKLTINFEDYGFHGPCADMKYIVGDHVWPKLTYLDLDTMSATEDYLIGMLNRQPSLKTLKLGLITLEDGLWTHATQRMRKDLHLEDFIAHGILEDPVQMYPMHFIDSDAYMDDFERHSMADALDVYVTDEWDEEDEYHPLEDDTFGDPDDLRDEFGPFTDDEYDEIDSDLSDMDCSD</sequence>
<gene>
    <name evidence="3" type="ORF">LTR69_002472</name>
</gene>
<accession>A0ABR0JJN9</accession>
<evidence type="ECO:0000256" key="1">
    <source>
        <dbReference type="SAM" id="MobiDB-lite"/>
    </source>
</evidence>
<keyword evidence="4" id="KW-1185">Reference proteome</keyword>
<organism evidence="3 4">
    <name type="scientific">Exophiala sideris</name>
    <dbReference type="NCBI Taxonomy" id="1016849"/>
    <lineage>
        <taxon>Eukaryota</taxon>
        <taxon>Fungi</taxon>
        <taxon>Dikarya</taxon>
        <taxon>Ascomycota</taxon>
        <taxon>Pezizomycotina</taxon>
        <taxon>Eurotiomycetes</taxon>
        <taxon>Chaetothyriomycetidae</taxon>
        <taxon>Chaetothyriales</taxon>
        <taxon>Herpotrichiellaceae</taxon>
        <taxon>Exophiala</taxon>
    </lineage>
</organism>
<name>A0ABR0JJN9_9EURO</name>
<evidence type="ECO:0000259" key="2">
    <source>
        <dbReference type="PROSITE" id="PS50181"/>
    </source>
</evidence>
<feature type="compositionally biased region" description="Acidic residues" evidence="1">
    <location>
        <begin position="430"/>
        <end position="445"/>
    </location>
</feature>
<dbReference type="InterPro" id="IPR036047">
    <property type="entry name" value="F-box-like_dom_sf"/>
</dbReference>
<dbReference type="Proteomes" id="UP001345691">
    <property type="component" value="Unassembled WGS sequence"/>
</dbReference>
<dbReference type="EMBL" id="JAVRRF010000004">
    <property type="protein sequence ID" value="KAK5065955.1"/>
    <property type="molecule type" value="Genomic_DNA"/>
</dbReference>
<feature type="compositionally biased region" description="Acidic residues" evidence="1">
    <location>
        <begin position="452"/>
        <end position="470"/>
    </location>
</feature>
<dbReference type="PROSITE" id="PS50181">
    <property type="entry name" value="FBOX"/>
    <property type="match status" value="1"/>
</dbReference>
<comment type="caution">
    <text evidence="3">The sequence shown here is derived from an EMBL/GenBank/DDBJ whole genome shotgun (WGS) entry which is preliminary data.</text>
</comment>
<dbReference type="InterPro" id="IPR001810">
    <property type="entry name" value="F-box_dom"/>
</dbReference>
<evidence type="ECO:0000313" key="4">
    <source>
        <dbReference type="Proteomes" id="UP001345691"/>
    </source>
</evidence>
<feature type="domain" description="F-box" evidence="2">
    <location>
        <begin position="1"/>
        <end position="55"/>
    </location>
</feature>